<dbReference type="InterPro" id="IPR043128">
    <property type="entry name" value="Rev_trsase/Diguanyl_cyclase"/>
</dbReference>
<dbReference type="SUPFAM" id="SSF55073">
    <property type="entry name" value="Nucleotide cyclase"/>
    <property type="match status" value="1"/>
</dbReference>
<dbReference type="PANTHER" id="PTHR45138:SF9">
    <property type="entry name" value="DIGUANYLATE CYCLASE DGCM-RELATED"/>
    <property type="match status" value="1"/>
</dbReference>
<proteinExistence type="predicted"/>
<dbReference type="GO" id="GO:0043709">
    <property type="term" value="P:cell adhesion involved in single-species biofilm formation"/>
    <property type="evidence" value="ECO:0007669"/>
    <property type="project" value="TreeGrafter"/>
</dbReference>
<dbReference type="Pfam" id="PF00990">
    <property type="entry name" value="GGDEF"/>
    <property type="match status" value="1"/>
</dbReference>
<dbReference type="PROSITE" id="PS50887">
    <property type="entry name" value="GGDEF"/>
    <property type="match status" value="1"/>
</dbReference>
<dbReference type="PANTHER" id="PTHR45138">
    <property type="entry name" value="REGULATORY COMPONENTS OF SENSORY TRANSDUCTION SYSTEM"/>
    <property type="match status" value="1"/>
</dbReference>
<comment type="caution">
    <text evidence="2">The sequence shown here is derived from an EMBL/GenBank/DDBJ whole genome shotgun (WGS) entry which is preliminary data.</text>
</comment>
<dbReference type="FunFam" id="3.30.70.270:FF:000001">
    <property type="entry name" value="Diguanylate cyclase domain protein"/>
    <property type="match status" value="1"/>
</dbReference>
<dbReference type="GO" id="GO:0005886">
    <property type="term" value="C:plasma membrane"/>
    <property type="evidence" value="ECO:0007669"/>
    <property type="project" value="TreeGrafter"/>
</dbReference>
<keyword evidence="2" id="KW-0548">Nucleotidyltransferase</keyword>
<dbReference type="Gene3D" id="3.30.70.270">
    <property type="match status" value="1"/>
</dbReference>
<dbReference type="EMBL" id="MLJW01000137">
    <property type="protein sequence ID" value="OIQ97122.1"/>
    <property type="molecule type" value="Genomic_DNA"/>
</dbReference>
<dbReference type="GO" id="GO:0052621">
    <property type="term" value="F:diguanylate cyclase activity"/>
    <property type="evidence" value="ECO:0007669"/>
    <property type="project" value="UniProtKB-EC"/>
</dbReference>
<keyword evidence="2" id="KW-0808">Transferase</keyword>
<feature type="domain" description="GGDEF" evidence="1">
    <location>
        <begin position="181"/>
        <end position="315"/>
    </location>
</feature>
<dbReference type="InterPro" id="IPR000014">
    <property type="entry name" value="PAS"/>
</dbReference>
<sequence>MPPRTLLVDADPAALTSLAHPGGDWWAALEAAGDGAWAWDLDSGLMACSRCWLQDCGFAGEDRGAAGLLWRERIHPDDREAVAAEIAAFCAGERDTFRSEHRLAAAGGYRPVLMRGAVLRRSAAGLPAVLAGTFTDLSGYRRLEETVRQLSASDPLTGLRTRRAFLEAAEGERRRVRRHGGALSLILADLDGFRRFNDAFGPQTGDAALCRVARCLEATLRKTDTVGRLGGGEFAVLLPATEGARAGMVAESLRQAIADSSVPGPGGGSVRITASFGVACLAAQEDGVAELLRRTGAALCDAKRLGRNRVCRPAP</sequence>
<dbReference type="NCBIfam" id="TIGR00254">
    <property type="entry name" value="GGDEF"/>
    <property type="match status" value="1"/>
</dbReference>
<evidence type="ECO:0000313" key="2">
    <source>
        <dbReference type="EMBL" id="OIQ97122.1"/>
    </source>
</evidence>
<dbReference type="InterPro" id="IPR000160">
    <property type="entry name" value="GGDEF_dom"/>
</dbReference>
<organism evidence="2">
    <name type="scientific">mine drainage metagenome</name>
    <dbReference type="NCBI Taxonomy" id="410659"/>
    <lineage>
        <taxon>unclassified sequences</taxon>
        <taxon>metagenomes</taxon>
        <taxon>ecological metagenomes</taxon>
    </lineage>
</organism>
<name>A0A1J5RNH7_9ZZZZ</name>
<dbReference type="GO" id="GO:1902201">
    <property type="term" value="P:negative regulation of bacterial-type flagellum-dependent cell motility"/>
    <property type="evidence" value="ECO:0007669"/>
    <property type="project" value="TreeGrafter"/>
</dbReference>
<dbReference type="InterPro" id="IPR035965">
    <property type="entry name" value="PAS-like_dom_sf"/>
</dbReference>
<dbReference type="Gene3D" id="3.30.450.20">
    <property type="entry name" value="PAS domain"/>
    <property type="match status" value="1"/>
</dbReference>
<protein>
    <submittedName>
        <fullName evidence="2">Putative diguanylate cyclase YdaM</fullName>
        <ecNumber evidence="2">2.7.7.65</ecNumber>
    </submittedName>
</protein>
<dbReference type="AlphaFoldDB" id="A0A1J5RNH7"/>
<dbReference type="CDD" id="cd01949">
    <property type="entry name" value="GGDEF"/>
    <property type="match status" value="1"/>
</dbReference>
<gene>
    <name evidence="2" type="primary">ydaM_10</name>
    <name evidence="2" type="ORF">GALL_208210</name>
</gene>
<dbReference type="InterPro" id="IPR029787">
    <property type="entry name" value="Nucleotide_cyclase"/>
</dbReference>
<dbReference type="SMART" id="SM00267">
    <property type="entry name" value="GGDEF"/>
    <property type="match status" value="1"/>
</dbReference>
<dbReference type="CDD" id="cd00130">
    <property type="entry name" value="PAS"/>
    <property type="match status" value="1"/>
</dbReference>
<dbReference type="EC" id="2.7.7.65" evidence="2"/>
<dbReference type="InterPro" id="IPR050469">
    <property type="entry name" value="Diguanylate_Cyclase"/>
</dbReference>
<evidence type="ECO:0000259" key="1">
    <source>
        <dbReference type="PROSITE" id="PS50887"/>
    </source>
</evidence>
<dbReference type="SUPFAM" id="SSF55785">
    <property type="entry name" value="PYP-like sensor domain (PAS domain)"/>
    <property type="match status" value="1"/>
</dbReference>
<reference evidence="2" key="1">
    <citation type="submission" date="2016-10" db="EMBL/GenBank/DDBJ databases">
        <title>Sequence of Gallionella enrichment culture.</title>
        <authorList>
            <person name="Poehlein A."/>
            <person name="Muehling M."/>
            <person name="Daniel R."/>
        </authorList>
    </citation>
    <scope>NUCLEOTIDE SEQUENCE</scope>
</reference>
<accession>A0A1J5RNH7</accession>